<proteinExistence type="predicted"/>
<feature type="region of interest" description="Disordered" evidence="1">
    <location>
        <begin position="93"/>
        <end position="152"/>
    </location>
</feature>
<dbReference type="AlphaFoldDB" id="A0A9W8IYI1"/>
<accession>A0A9W8IYI1</accession>
<evidence type="ECO:0000313" key="2">
    <source>
        <dbReference type="EMBL" id="KAJ2924139.1"/>
    </source>
</evidence>
<organism evidence="2 3">
    <name type="scientific">Candolleomyces eurysporus</name>
    <dbReference type="NCBI Taxonomy" id="2828524"/>
    <lineage>
        <taxon>Eukaryota</taxon>
        <taxon>Fungi</taxon>
        <taxon>Dikarya</taxon>
        <taxon>Basidiomycota</taxon>
        <taxon>Agaricomycotina</taxon>
        <taxon>Agaricomycetes</taxon>
        <taxon>Agaricomycetidae</taxon>
        <taxon>Agaricales</taxon>
        <taxon>Agaricineae</taxon>
        <taxon>Psathyrellaceae</taxon>
        <taxon>Candolleomyces</taxon>
    </lineage>
</organism>
<feature type="non-terminal residue" evidence="2">
    <location>
        <position position="152"/>
    </location>
</feature>
<evidence type="ECO:0000256" key="1">
    <source>
        <dbReference type="SAM" id="MobiDB-lite"/>
    </source>
</evidence>
<feature type="compositionally biased region" description="Polar residues" evidence="1">
    <location>
        <begin position="138"/>
        <end position="152"/>
    </location>
</feature>
<keyword evidence="3" id="KW-1185">Reference proteome</keyword>
<protein>
    <submittedName>
        <fullName evidence="2">Uncharacterized protein</fullName>
    </submittedName>
</protein>
<comment type="caution">
    <text evidence="2">The sequence shown here is derived from an EMBL/GenBank/DDBJ whole genome shotgun (WGS) entry which is preliminary data.</text>
</comment>
<reference evidence="2" key="1">
    <citation type="submission" date="2022-06" db="EMBL/GenBank/DDBJ databases">
        <title>Genome Sequence of Candolleomyces eurysporus.</title>
        <authorList>
            <person name="Buettner E."/>
        </authorList>
    </citation>
    <scope>NUCLEOTIDE SEQUENCE</scope>
    <source>
        <strain evidence="2">VTCC 930004</strain>
    </source>
</reference>
<dbReference type="EMBL" id="JANBPK010001244">
    <property type="protein sequence ID" value="KAJ2924139.1"/>
    <property type="molecule type" value="Genomic_DNA"/>
</dbReference>
<name>A0A9W8IYI1_9AGAR</name>
<gene>
    <name evidence="2" type="ORF">H1R20_g12961</name>
</gene>
<sequence length="152" mass="16601">MTLAVYTKTEIDSHYLITYVRLYFILAPDAKIRLGSFIVRNLVNDVINATQGAIDRPPSTPELAAALALLDQKYAERGPDLLQQLWTLASPAEDPPPLIHSATSSVAHLPHAQAPPDYHPSKRRRATSDPDFPGPINSGHTNPNEPSSSNSQ</sequence>
<evidence type="ECO:0000313" key="3">
    <source>
        <dbReference type="Proteomes" id="UP001140091"/>
    </source>
</evidence>
<dbReference type="Proteomes" id="UP001140091">
    <property type="component" value="Unassembled WGS sequence"/>
</dbReference>